<evidence type="ECO:0000256" key="1">
    <source>
        <dbReference type="SAM" id="Phobius"/>
    </source>
</evidence>
<evidence type="ECO:0000313" key="3">
    <source>
        <dbReference type="Proteomes" id="UP001302494"/>
    </source>
</evidence>
<dbReference type="GO" id="GO:0020037">
    <property type="term" value="F:heme binding"/>
    <property type="evidence" value="ECO:0007669"/>
    <property type="project" value="InterPro"/>
</dbReference>
<dbReference type="Gene3D" id="1.10.490.10">
    <property type="entry name" value="Globins"/>
    <property type="match status" value="1"/>
</dbReference>
<dbReference type="EMBL" id="CP116968">
    <property type="protein sequence ID" value="WNM60229.1"/>
    <property type="molecule type" value="Genomic_DNA"/>
</dbReference>
<accession>A0AA96GKZ3</accession>
<dbReference type="RefSeq" id="WP_312740704.1">
    <property type="nucleotide sequence ID" value="NZ_CP116968.1"/>
</dbReference>
<organism evidence="2 3">
    <name type="scientific">Candidatus Nitrospira neomarina</name>
    <dbReference type="NCBI Taxonomy" id="3020899"/>
    <lineage>
        <taxon>Bacteria</taxon>
        <taxon>Pseudomonadati</taxon>
        <taxon>Nitrospirota</taxon>
        <taxon>Nitrospiria</taxon>
        <taxon>Nitrospirales</taxon>
        <taxon>Nitrospiraceae</taxon>
        <taxon>Nitrospira</taxon>
    </lineage>
</organism>
<dbReference type="KEGG" id="nneo:PQG83_10675"/>
<dbReference type="InterPro" id="IPR044399">
    <property type="entry name" value="Mb-like_M"/>
</dbReference>
<dbReference type="InterPro" id="IPR012292">
    <property type="entry name" value="Globin/Proto"/>
</dbReference>
<dbReference type="InterPro" id="IPR009050">
    <property type="entry name" value="Globin-like_sf"/>
</dbReference>
<dbReference type="GO" id="GO:0019825">
    <property type="term" value="F:oxygen binding"/>
    <property type="evidence" value="ECO:0007669"/>
    <property type="project" value="InterPro"/>
</dbReference>
<dbReference type="CDD" id="cd01040">
    <property type="entry name" value="Mb-like"/>
    <property type="match status" value="1"/>
</dbReference>
<feature type="transmembrane region" description="Helical" evidence="1">
    <location>
        <begin position="172"/>
        <end position="192"/>
    </location>
</feature>
<name>A0AA96GKZ3_9BACT</name>
<dbReference type="Proteomes" id="UP001302494">
    <property type="component" value="Chromosome"/>
</dbReference>
<proteinExistence type="predicted"/>
<evidence type="ECO:0000313" key="2">
    <source>
        <dbReference type="EMBL" id="WNM60229.1"/>
    </source>
</evidence>
<keyword evidence="1" id="KW-0472">Membrane</keyword>
<dbReference type="AlphaFoldDB" id="A0AA96GKZ3"/>
<reference evidence="2 3" key="1">
    <citation type="submission" date="2023-01" db="EMBL/GenBank/DDBJ databases">
        <title>Cultivation and genomic characterization of new, ubiquitous marine nitrite-oxidizing bacteria from the Nitrospirales.</title>
        <authorList>
            <person name="Mueller A.J."/>
            <person name="Daebeler A."/>
            <person name="Herbold C.W."/>
            <person name="Kirkegaard R.H."/>
            <person name="Daims H."/>
        </authorList>
    </citation>
    <scope>NUCLEOTIDE SEQUENCE [LARGE SCALE GENOMIC DNA]</scope>
    <source>
        <strain evidence="2 3">DK</strain>
    </source>
</reference>
<sequence length="213" mass="24631">MDHITPKFSDTDIHILECGLGWIKDAEDAFADKLFHRLLRDHPEVTSSLLTMGLQPFSRRIVQILDTIIREIRSCGNIHSSIREQWTDLLPTTVNHHLEPQQLLRMAETYLDIFSELAEDAWSPAMESAWEKIIHEVSVNLWGQQPASLSLTNISSPFPFFKRRNHRMTQPFAFFLGTFMILAGSIASIGLWSRYRLAEAKLSRNLRLKKVWC</sequence>
<keyword evidence="1" id="KW-0812">Transmembrane</keyword>
<protein>
    <submittedName>
        <fullName evidence="2">Globin</fullName>
    </submittedName>
</protein>
<keyword evidence="1" id="KW-1133">Transmembrane helix</keyword>
<dbReference type="SUPFAM" id="SSF46458">
    <property type="entry name" value="Globin-like"/>
    <property type="match status" value="1"/>
</dbReference>
<keyword evidence="3" id="KW-1185">Reference proteome</keyword>
<gene>
    <name evidence="2" type="ORF">PQG83_10675</name>
</gene>